<feature type="domain" description="CSC1/OSCA1-like N-terminal transmembrane" evidence="3">
    <location>
        <begin position="15"/>
        <end position="175"/>
    </location>
</feature>
<dbReference type="GO" id="GO:0005886">
    <property type="term" value="C:plasma membrane"/>
    <property type="evidence" value="ECO:0007669"/>
    <property type="project" value="TreeGrafter"/>
</dbReference>
<evidence type="ECO:0000259" key="3">
    <source>
        <dbReference type="Pfam" id="PF13967"/>
    </source>
</evidence>
<reference evidence="4 5" key="1">
    <citation type="journal article" date="2015" name="Genome Biol. Evol.">
        <title>Comparative Genomics of a Bacterivorous Green Alga Reveals Evolutionary Causalities and Consequences of Phago-Mixotrophic Mode of Nutrition.</title>
        <authorList>
            <person name="Burns J.A."/>
            <person name="Paasch A."/>
            <person name="Narechania A."/>
            <person name="Kim E."/>
        </authorList>
    </citation>
    <scope>NUCLEOTIDE SEQUENCE [LARGE SCALE GENOMIC DNA]</scope>
    <source>
        <strain evidence="4 5">PLY_AMNH</strain>
    </source>
</reference>
<name>A0AAE0FE97_9CHLO</name>
<feature type="transmembrane region" description="Helical" evidence="2">
    <location>
        <begin position="12"/>
        <end position="34"/>
    </location>
</feature>
<feature type="transmembrane region" description="Helical" evidence="2">
    <location>
        <begin position="155"/>
        <end position="175"/>
    </location>
</feature>
<feature type="compositionally biased region" description="Polar residues" evidence="1">
    <location>
        <begin position="585"/>
        <end position="594"/>
    </location>
</feature>
<dbReference type="InterPro" id="IPR045122">
    <property type="entry name" value="Csc1-like"/>
</dbReference>
<protein>
    <recommendedName>
        <fullName evidence="3">CSC1/OSCA1-like N-terminal transmembrane domain-containing protein</fullName>
    </recommendedName>
</protein>
<comment type="caution">
    <text evidence="4">The sequence shown here is derived from an EMBL/GenBank/DDBJ whole genome shotgun (WGS) entry which is preliminary data.</text>
</comment>
<dbReference type="PANTHER" id="PTHR13018">
    <property type="entry name" value="PROBABLE MEMBRANE PROTEIN DUF221-RELATED"/>
    <property type="match status" value="1"/>
</dbReference>
<evidence type="ECO:0000256" key="2">
    <source>
        <dbReference type="SAM" id="Phobius"/>
    </source>
</evidence>
<feature type="compositionally biased region" description="Polar residues" evidence="1">
    <location>
        <begin position="416"/>
        <end position="425"/>
    </location>
</feature>
<feature type="non-terminal residue" evidence="4">
    <location>
        <position position="1"/>
    </location>
</feature>
<feature type="region of interest" description="Disordered" evidence="1">
    <location>
        <begin position="585"/>
        <end position="604"/>
    </location>
</feature>
<accession>A0AAE0FE97</accession>
<dbReference type="EMBL" id="LGRX02020171">
    <property type="protein sequence ID" value="KAK3257736.1"/>
    <property type="molecule type" value="Genomic_DNA"/>
</dbReference>
<feature type="transmembrane region" description="Helical" evidence="2">
    <location>
        <begin position="96"/>
        <end position="117"/>
    </location>
</feature>
<dbReference type="Proteomes" id="UP001190700">
    <property type="component" value="Unassembled WGS sequence"/>
</dbReference>
<evidence type="ECO:0000313" key="4">
    <source>
        <dbReference type="EMBL" id="KAK3257736.1"/>
    </source>
</evidence>
<keyword evidence="2" id="KW-1133">Transmembrane helix</keyword>
<sequence length="604" mass="66160">PPPSGVLYSDNSVSALLTTLLGYTGFSVLFILLFGKLRLAFPEAYNIRLLTGVANPPMELPTGTFNWLGSLIFYPEEKVLASAGLDSVVSLRVVRLCLHFFIILTIVNCSMVLPFNLQGGAIDHHNNSDDYTEDSLEESTIMNIPNASGDEPKSYYLYSAVCSAWITTYIFMMLIRSYHLDFVKLRTAYFKMQARDAGGLVGKTLLVKDVPIDFIGSPAHRLVQEIARFLLPFLPTDMHTKLIRSVGTVIQRTQQILATGVNTFEALVLSTKMYTSHDVQVYATVMMPTGEVQSTAPQLTLAPQWHTDLLFGLEGMMAIGWTALEWGGMVRLQLWASKGLTTADQRLGECFVPIPTLTPKQLDDGVSTDDAAWTECWVPLVDDRGQCEGALGEVLVALELVSSFSASYTPPERSRSNLNVKSTDTSSLSLNSRRRRLLDAGEDLRNQHACKAWTLVARVNQARGLDLDASKGSNRNSSVTVAEENLGKPHTVGEARLRRTSSEPAQRSPVVQDEAQTRSLEDQSQPALAPQTHPPVEEMRTPSLRISVAREPAATPESWIRRSTLPLPASPRTPQVACIRATGVGSSPRLSTYETLGGASAGPH</sequence>
<dbReference type="InterPro" id="IPR032880">
    <property type="entry name" value="CSC1/OSCA1-like_N"/>
</dbReference>
<evidence type="ECO:0000256" key="1">
    <source>
        <dbReference type="SAM" id="MobiDB-lite"/>
    </source>
</evidence>
<dbReference type="PANTHER" id="PTHR13018:SF5">
    <property type="entry name" value="RE44586P"/>
    <property type="match status" value="1"/>
</dbReference>
<feature type="compositionally biased region" description="Polar residues" evidence="1">
    <location>
        <begin position="471"/>
        <end position="480"/>
    </location>
</feature>
<organism evidence="4 5">
    <name type="scientific">Cymbomonas tetramitiformis</name>
    <dbReference type="NCBI Taxonomy" id="36881"/>
    <lineage>
        <taxon>Eukaryota</taxon>
        <taxon>Viridiplantae</taxon>
        <taxon>Chlorophyta</taxon>
        <taxon>Pyramimonadophyceae</taxon>
        <taxon>Pyramimonadales</taxon>
        <taxon>Pyramimonadaceae</taxon>
        <taxon>Cymbomonas</taxon>
    </lineage>
</organism>
<evidence type="ECO:0000313" key="5">
    <source>
        <dbReference type="Proteomes" id="UP001190700"/>
    </source>
</evidence>
<keyword evidence="2" id="KW-0812">Transmembrane</keyword>
<keyword evidence="2" id="KW-0472">Membrane</keyword>
<feature type="compositionally biased region" description="Basic and acidic residues" evidence="1">
    <location>
        <begin position="485"/>
        <end position="501"/>
    </location>
</feature>
<feature type="region of interest" description="Disordered" evidence="1">
    <location>
        <begin position="407"/>
        <end position="426"/>
    </location>
</feature>
<proteinExistence type="predicted"/>
<dbReference type="AlphaFoldDB" id="A0AAE0FE97"/>
<keyword evidence="5" id="KW-1185">Reference proteome</keyword>
<feature type="region of interest" description="Disordered" evidence="1">
    <location>
        <begin position="467"/>
        <end position="540"/>
    </location>
</feature>
<dbReference type="Pfam" id="PF13967">
    <property type="entry name" value="RSN1_TM"/>
    <property type="match status" value="1"/>
</dbReference>
<dbReference type="GO" id="GO:0005227">
    <property type="term" value="F:calcium-activated cation channel activity"/>
    <property type="evidence" value="ECO:0007669"/>
    <property type="project" value="InterPro"/>
</dbReference>
<gene>
    <name evidence="4" type="ORF">CYMTET_33189</name>
</gene>